<keyword evidence="2" id="KW-1185">Reference proteome</keyword>
<protein>
    <submittedName>
        <fullName evidence="1">Uncharacterized protein</fullName>
    </submittedName>
</protein>
<evidence type="ECO:0000313" key="2">
    <source>
        <dbReference type="Proteomes" id="UP001412067"/>
    </source>
</evidence>
<evidence type="ECO:0000313" key="1">
    <source>
        <dbReference type="EMBL" id="KAK8955933.1"/>
    </source>
</evidence>
<reference evidence="1 2" key="1">
    <citation type="journal article" date="2022" name="Nat. Plants">
        <title>Genomes of leafy and leafless Platanthera orchids illuminate the evolution of mycoheterotrophy.</title>
        <authorList>
            <person name="Li M.H."/>
            <person name="Liu K.W."/>
            <person name="Li Z."/>
            <person name="Lu H.C."/>
            <person name="Ye Q.L."/>
            <person name="Zhang D."/>
            <person name="Wang J.Y."/>
            <person name="Li Y.F."/>
            <person name="Zhong Z.M."/>
            <person name="Liu X."/>
            <person name="Yu X."/>
            <person name="Liu D.K."/>
            <person name="Tu X.D."/>
            <person name="Liu B."/>
            <person name="Hao Y."/>
            <person name="Liao X.Y."/>
            <person name="Jiang Y.T."/>
            <person name="Sun W.H."/>
            <person name="Chen J."/>
            <person name="Chen Y.Q."/>
            <person name="Ai Y."/>
            <person name="Zhai J.W."/>
            <person name="Wu S.S."/>
            <person name="Zhou Z."/>
            <person name="Hsiao Y.Y."/>
            <person name="Wu W.L."/>
            <person name="Chen Y.Y."/>
            <person name="Lin Y.F."/>
            <person name="Hsu J.L."/>
            <person name="Li C.Y."/>
            <person name="Wang Z.W."/>
            <person name="Zhao X."/>
            <person name="Zhong W.Y."/>
            <person name="Ma X.K."/>
            <person name="Ma L."/>
            <person name="Huang J."/>
            <person name="Chen G.Z."/>
            <person name="Huang M.Z."/>
            <person name="Huang L."/>
            <person name="Peng D.H."/>
            <person name="Luo Y.B."/>
            <person name="Zou S.Q."/>
            <person name="Chen S.P."/>
            <person name="Lan S."/>
            <person name="Tsai W.C."/>
            <person name="Van de Peer Y."/>
            <person name="Liu Z.J."/>
        </authorList>
    </citation>
    <scope>NUCLEOTIDE SEQUENCE [LARGE SCALE GENOMIC DNA]</scope>
    <source>
        <strain evidence="1">Lor288</strain>
    </source>
</reference>
<name>A0ABR2M0R1_9ASPA</name>
<sequence length="137" mass="15591">MGFLCYLREERVAFGLSVFRKIFAFAATVEGVVYFSSHVCTFVGTANKVHRWSENLIVVYDDFAGVLGKPHQPVNVAFLPLILQGVSAQLFESFRGRRFDVIFWRLNVNTLLEIHPNEGKLWARTTSCMLASLVARY</sequence>
<dbReference type="Proteomes" id="UP001412067">
    <property type="component" value="Unassembled WGS sequence"/>
</dbReference>
<organism evidence="1 2">
    <name type="scientific">Platanthera guangdongensis</name>
    <dbReference type="NCBI Taxonomy" id="2320717"/>
    <lineage>
        <taxon>Eukaryota</taxon>
        <taxon>Viridiplantae</taxon>
        <taxon>Streptophyta</taxon>
        <taxon>Embryophyta</taxon>
        <taxon>Tracheophyta</taxon>
        <taxon>Spermatophyta</taxon>
        <taxon>Magnoliopsida</taxon>
        <taxon>Liliopsida</taxon>
        <taxon>Asparagales</taxon>
        <taxon>Orchidaceae</taxon>
        <taxon>Orchidoideae</taxon>
        <taxon>Orchideae</taxon>
        <taxon>Orchidinae</taxon>
        <taxon>Platanthera</taxon>
    </lineage>
</organism>
<comment type="caution">
    <text evidence="1">The sequence shown here is derived from an EMBL/GenBank/DDBJ whole genome shotgun (WGS) entry which is preliminary data.</text>
</comment>
<dbReference type="EMBL" id="JBBWWR010000013">
    <property type="protein sequence ID" value="KAK8955933.1"/>
    <property type="molecule type" value="Genomic_DNA"/>
</dbReference>
<proteinExistence type="predicted"/>
<gene>
    <name evidence="1" type="ORF">KSP40_PGU015567</name>
</gene>
<accession>A0ABR2M0R1</accession>